<proteinExistence type="predicted"/>
<feature type="domain" description="PAS" evidence="8">
    <location>
        <begin position="330"/>
        <end position="400"/>
    </location>
</feature>
<evidence type="ECO:0000256" key="5">
    <source>
        <dbReference type="ARBA" id="ARBA00022777"/>
    </source>
</evidence>
<dbReference type="PROSITE" id="PS50113">
    <property type="entry name" value="PAC"/>
    <property type="match status" value="1"/>
</dbReference>
<dbReference type="GO" id="GO:0003700">
    <property type="term" value="F:DNA-binding transcription factor activity"/>
    <property type="evidence" value="ECO:0007669"/>
    <property type="project" value="InterPro"/>
</dbReference>
<comment type="caution">
    <text evidence="10">The sequence shown here is derived from an EMBL/GenBank/DDBJ whole genome shotgun (WGS) entry which is preliminary data.</text>
</comment>
<dbReference type="InterPro" id="IPR029016">
    <property type="entry name" value="GAF-like_dom_sf"/>
</dbReference>
<dbReference type="Pfam" id="PF01022">
    <property type="entry name" value="HTH_5"/>
    <property type="match status" value="1"/>
</dbReference>
<evidence type="ECO:0000256" key="4">
    <source>
        <dbReference type="ARBA" id="ARBA00022679"/>
    </source>
</evidence>
<accession>A0A062V9Q9</accession>
<sequence>MHKSERSKLRALSDIASIDITLEFDKILQNILEITCETMNANYGTIMLADESSNDLRIVASYRLGQDYAERVHEAAKKAGVPLTSSPSGTVLKTGKYYIVQDVYKEPKGKIWLHLSKELGFSSIIFTPMKRGLKVIGLLNIYWTDTHEFPDEEIDFVTIAASQATSVVQNARICCRLKNNIQELKEYKEHLEEKIHEAHTELFDSERYLRAVIDSSLDGIAVVNDQGIFEFGNDSFFNIIGWTRDELIGQYFMKVIPEDTKELILGHWQSIQNLNDPGGLHEVKIKTGSGEIRCLHVSTSLTEIRGKKKVIASILDISEKKKLEISLKESEARYRELFENAIDAIFTQDLEGRILTMNNAGLKIIGCTMDEVTGSHFSKWIAPDSHKKCQEILTRSLSGEVITKPTMIEMICINGERKWVEYTIRLIKEGDRITGIHGTGRDVTENKRLKQELKESNKQLKLLWYLIVGTRGGNTRALILKHLIDKPHNANQLADALNMDYKTVRHHLDVLVKNGIITKEKSNGYTTVYFPSKTIEANLNEFNQELNSKEIISKKLLYH</sequence>
<dbReference type="OrthoDB" id="35765at2157"/>
<dbReference type="InterPro" id="IPR000014">
    <property type="entry name" value="PAS"/>
</dbReference>
<dbReference type="RefSeq" id="WP_081810183.1">
    <property type="nucleotide sequence ID" value="NZ_JMIY01000003.1"/>
</dbReference>
<dbReference type="Pfam" id="PF00989">
    <property type="entry name" value="PAS"/>
    <property type="match status" value="1"/>
</dbReference>
<dbReference type="Pfam" id="PF13185">
    <property type="entry name" value="GAF_2"/>
    <property type="match status" value="1"/>
</dbReference>
<evidence type="ECO:0000259" key="8">
    <source>
        <dbReference type="PROSITE" id="PS50112"/>
    </source>
</evidence>
<dbReference type="GO" id="GO:0004673">
    <property type="term" value="F:protein histidine kinase activity"/>
    <property type="evidence" value="ECO:0007669"/>
    <property type="project" value="UniProtKB-EC"/>
</dbReference>
<reference evidence="10 11" key="1">
    <citation type="journal article" date="2013" name="Nature">
        <title>Anaerobic oxidation of methane coupled to nitrate reduction in a novel archaeal lineage.</title>
        <authorList>
            <person name="Haroon M.F."/>
            <person name="Hu S."/>
            <person name="Shi Y."/>
            <person name="Imelfort M."/>
            <person name="Keller J."/>
            <person name="Hugenholtz P."/>
            <person name="Yuan Z."/>
            <person name="Tyson G.W."/>
        </authorList>
    </citation>
    <scope>NUCLEOTIDE SEQUENCE [LARGE SCALE GENOMIC DNA]</scope>
    <source>
        <strain evidence="10 11">ANME-2d</strain>
    </source>
</reference>
<dbReference type="SMART" id="SM00091">
    <property type="entry name" value="PAS"/>
    <property type="match status" value="2"/>
</dbReference>
<dbReference type="InterPro" id="IPR013767">
    <property type="entry name" value="PAS_fold"/>
</dbReference>
<dbReference type="PANTHER" id="PTHR43304">
    <property type="entry name" value="PHYTOCHROME-LIKE PROTEIN CPH1"/>
    <property type="match status" value="1"/>
</dbReference>
<dbReference type="SMART" id="SM00418">
    <property type="entry name" value="HTH_ARSR"/>
    <property type="match status" value="1"/>
</dbReference>
<dbReference type="CDD" id="cd00090">
    <property type="entry name" value="HTH_ARSR"/>
    <property type="match status" value="1"/>
</dbReference>
<evidence type="ECO:0000313" key="10">
    <source>
        <dbReference type="EMBL" id="KCZ72090.1"/>
    </source>
</evidence>
<dbReference type="InterPro" id="IPR052162">
    <property type="entry name" value="Sensor_kinase/Photoreceptor"/>
</dbReference>
<evidence type="ECO:0000256" key="6">
    <source>
        <dbReference type="ARBA" id="ARBA00023015"/>
    </source>
</evidence>
<dbReference type="NCBIfam" id="TIGR00229">
    <property type="entry name" value="sensory_box"/>
    <property type="match status" value="2"/>
</dbReference>
<keyword evidence="3" id="KW-0597">Phosphoprotein</keyword>
<dbReference type="InterPro" id="IPR003018">
    <property type="entry name" value="GAF"/>
</dbReference>
<keyword evidence="5" id="KW-0418">Kinase</keyword>
<dbReference type="Gene3D" id="3.30.450.40">
    <property type="match status" value="1"/>
</dbReference>
<keyword evidence="6" id="KW-0805">Transcription regulation</keyword>
<dbReference type="SUPFAM" id="SSF55785">
    <property type="entry name" value="PYP-like sensor domain (PAS domain)"/>
    <property type="match status" value="2"/>
</dbReference>
<dbReference type="Gene3D" id="3.30.450.20">
    <property type="entry name" value="PAS domain"/>
    <property type="match status" value="2"/>
</dbReference>
<gene>
    <name evidence="10" type="ORF">ANME2D_01492</name>
</gene>
<keyword evidence="11" id="KW-1185">Reference proteome</keyword>
<dbReference type="CDD" id="cd00130">
    <property type="entry name" value="PAS"/>
    <property type="match status" value="2"/>
</dbReference>
<dbReference type="SUPFAM" id="SSF55781">
    <property type="entry name" value="GAF domain-like"/>
    <property type="match status" value="1"/>
</dbReference>
<dbReference type="InterPro" id="IPR036390">
    <property type="entry name" value="WH_DNA-bd_sf"/>
</dbReference>
<dbReference type="PROSITE" id="PS50112">
    <property type="entry name" value="PAS"/>
    <property type="match status" value="2"/>
</dbReference>
<dbReference type="InterPro" id="IPR000700">
    <property type="entry name" value="PAS-assoc_C"/>
</dbReference>
<evidence type="ECO:0000256" key="3">
    <source>
        <dbReference type="ARBA" id="ARBA00022553"/>
    </source>
</evidence>
<evidence type="ECO:0000259" key="9">
    <source>
        <dbReference type="PROSITE" id="PS50113"/>
    </source>
</evidence>
<dbReference type="InterPro" id="IPR001610">
    <property type="entry name" value="PAC"/>
</dbReference>
<keyword evidence="4" id="KW-0808">Transferase</keyword>
<dbReference type="SMART" id="SM00086">
    <property type="entry name" value="PAC"/>
    <property type="match status" value="2"/>
</dbReference>
<dbReference type="SMART" id="SM00065">
    <property type="entry name" value="GAF"/>
    <property type="match status" value="1"/>
</dbReference>
<evidence type="ECO:0000313" key="11">
    <source>
        <dbReference type="Proteomes" id="UP000027153"/>
    </source>
</evidence>
<dbReference type="EMBL" id="JMIY01000003">
    <property type="protein sequence ID" value="KCZ72090.1"/>
    <property type="molecule type" value="Genomic_DNA"/>
</dbReference>
<dbReference type="EC" id="2.7.13.3" evidence="2"/>
<dbReference type="InterPro" id="IPR035965">
    <property type="entry name" value="PAS-like_dom_sf"/>
</dbReference>
<comment type="catalytic activity">
    <reaction evidence="1">
        <text>ATP + protein L-histidine = ADP + protein N-phospho-L-histidine.</text>
        <dbReference type="EC" id="2.7.13.3"/>
    </reaction>
</comment>
<dbReference type="InterPro" id="IPR001845">
    <property type="entry name" value="HTH_ArsR_DNA-bd_dom"/>
</dbReference>
<keyword evidence="7" id="KW-0804">Transcription</keyword>
<protein>
    <recommendedName>
        <fullName evidence="2">histidine kinase</fullName>
        <ecNumber evidence="2">2.7.13.3</ecNumber>
    </recommendedName>
</protein>
<dbReference type="InterPro" id="IPR036388">
    <property type="entry name" value="WH-like_DNA-bd_sf"/>
</dbReference>
<name>A0A062V9Q9_9EURY</name>
<dbReference type="SUPFAM" id="SSF46785">
    <property type="entry name" value="Winged helix' DNA-binding domain"/>
    <property type="match status" value="1"/>
</dbReference>
<evidence type="ECO:0000256" key="2">
    <source>
        <dbReference type="ARBA" id="ARBA00012438"/>
    </source>
</evidence>
<dbReference type="Pfam" id="PF13426">
    <property type="entry name" value="PAS_9"/>
    <property type="match status" value="1"/>
</dbReference>
<dbReference type="Gene3D" id="1.10.10.10">
    <property type="entry name" value="Winged helix-like DNA-binding domain superfamily/Winged helix DNA-binding domain"/>
    <property type="match status" value="1"/>
</dbReference>
<evidence type="ECO:0000256" key="1">
    <source>
        <dbReference type="ARBA" id="ARBA00000085"/>
    </source>
</evidence>
<dbReference type="AlphaFoldDB" id="A0A062V9Q9"/>
<feature type="domain" description="PAC" evidence="9">
    <location>
        <begin position="404"/>
        <end position="455"/>
    </location>
</feature>
<organism evidence="10 11">
    <name type="scientific">Candidatus Methanoperedens nitratireducens</name>
    <dbReference type="NCBI Taxonomy" id="1392998"/>
    <lineage>
        <taxon>Archaea</taxon>
        <taxon>Methanobacteriati</taxon>
        <taxon>Methanobacteriota</taxon>
        <taxon>Stenosarchaea group</taxon>
        <taxon>Methanomicrobia</taxon>
        <taxon>Methanosarcinales</taxon>
        <taxon>ANME-2 cluster</taxon>
        <taxon>Candidatus Methanoperedentaceae</taxon>
        <taxon>Candidatus Methanoperedens</taxon>
    </lineage>
</organism>
<evidence type="ECO:0000256" key="7">
    <source>
        <dbReference type="ARBA" id="ARBA00023163"/>
    </source>
</evidence>
<dbReference type="PANTHER" id="PTHR43304:SF1">
    <property type="entry name" value="PAC DOMAIN-CONTAINING PROTEIN"/>
    <property type="match status" value="1"/>
</dbReference>
<dbReference type="InterPro" id="IPR011991">
    <property type="entry name" value="ArsR-like_HTH"/>
</dbReference>
<feature type="domain" description="PAS" evidence="8">
    <location>
        <begin position="205"/>
        <end position="263"/>
    </location>
</feature>
<dbReference type="Proteomes" id="UP000027153">
    <property type="component" value="Unassembled WGS sequence"/>
</dbReference>